<feature type="non-terminal residue" evidence="1">
    <location>
        <position position="210"/>
    </location>
</feature>
<evidence type="ECO:0008006" key="2">
    <source>
        <dbReference type="Google" id="ProtNLM"/>
    </source>
</evidence>
<evidence type="ECO:0000313" key="1">
    <source>
        <dbReference type="EMBL" id="SVE49601.1"/>
    </source>
</evidence>
<reference evidence="1" key="1">
    <citation type="submission" date="2018-05" db="EMBL/GenBank/DDBJ databases">
        <authorList>
            <person name="Lanie J.A."/>
            <person name="Ng W.-L."/>
            <person name="Kazmierczak K.M."/>
            <person name="Andrzejewski T.M."/>
            <person name="Davidsen T.M."/>
            <person name="Wayne K.J."/>
            <person name="Tettelin H."/>
            <person name="Glass J.I."/>
            <person name="Rusch D."/>
            <person name="Podicherti R."/>
            <person name="Tsui H.-C.T."/>
            <person name="Winkler M.E."/>
        </authorList>
    </citation>
    <scope>NUCLEOTIDE SEQUENCE</scope>
</reference>
<gene>
    <name evidence="1" type="ORF">METZ01_LOCUS502455</name>
</gene>
<proteinExistence type="predicted"/>
<dbReference type="Gene3D" id="2.60.120.620">
    <property type="entry name" value="q2cbj1_9rhob like domain"/>
    <property type="match status" value="1"/>
</dbReference>
<organism evidence="1">
    <name type="scientific">marine metagenome</name>
    <dbReference type="NCBI Taxonomy" id="408172"/>
    <lineage>
        <taxon>unclassified sequences</taxon>
        <taxon>metagenomes</taxon>
        <taxon>ecological metagenomes</taxon>
    </lineage>
</organism>
<dbReference type="Pfam" id="PF23169">
    <property type="entry name" value="HalD"/>
    <property type="match status" value="1"/>
</dbReference>
<dbReference type="EMBL" id="UINC01221314">
    <property type="protein sequence ID" value="SVE49601.1"/>
    <property type="molecule type" value="Genomic_DNA"/>
</dbReference>
<dbReference type="InterPro" id="IPR056470">
    <property type="entry name" value="BesD/HalB-like"/>
</dbReference>
<sequence>MNNIDYIVDYKKHPINDIDYIHKCNSLIKKNSLLVLENFLSDESLINILYEAKSLEEKAFYCEQQHTILLSKQSDGIDTNDPLNRLMISDKGCIPHDLIDKNSDLNTLYNSEIFKSFIKNVLNLDNIFPYIDNLSSINLNYYQKGQQLGWHFDNASFAITLMVQASTLGGEFEYVTEGRDSNNNYINKKLISNIIDGNNKPKKLDVNDGT</sequence>
<name>A0A383DYN2_9ZZZZ</name>
<dbReference type="AlphaFoldDB" id="A0A383DYN2"/>
<accession>A0A383DYN2</accession>
<protein>
    <recommendedName>
        <fullName evidence="2">Fe2OG dioxygenase domain-containing protein</fullName>
    </recommendedName>
</protein>